<dbReference type="OrthoDB" id="7407088at2"/>
<dbReference type="RefSeq" id="WP_160616990.1">
    <property type="nucleotide sequence ID" value="NZ_WTYR01000001.1"/>
</dbReference>
<evidence type="ECO:0000256" key="1">
    <source>
        <dbReference type="SAM" id="SignalP"/>
    </source>
</evidence>
<keyword evidence="1" id="KW-0732">Signal</keyword>
<dbReference type="EMBL" id="WTYR01000001">
    <property type="protein sequence ID" value="MXP10377.1"/>
    <property type="molecule type" value="Genomic_DNA"/>
</dbReference>
<proteinExistence type="predicted"/>
<sequence length="173" mass="18570">MIGPRLLIALVALALPVAPASGGEECRLCFEDEKQAFDDGRVPLKLEITSGLQFSRLALSRDGWGSVSIDPATGSREMEGNVQDLGGRVFEGKARVTGEPLRAVRIDLPPKVWLRAPDGSKAELIDMRTDLGSFPTLDATGNLEFKFGGTLMVNGMGSGRLRGRIPIEVSYAN</sequence>
<gene>
    <name evidence="2" type="ORF">GRI68_09330</name>
</gene>
<dbReference type="InterPro" id="IPR025514">
    <property type="entry name" value="DUF4402"/>
</dbReference>
<accession>A0A6I4U806</accession>
<feature type="signal peptide" evidence="1">
    <location>
        <begin position="1"/>
        <end position="22"/>
    </location>
</feature>
<comment type="caution">
    <text evidence="2">The sequence shown here is derived from an EMBL/GenBank/DDBJ whole genome shotgun (WGS) entry which is preliminary data.</text>
</comment>
<dbReference type="Pfam" id="PF14352">
    <property type="entry name" value="DUF4402"/>
    <property type="match status" value="1"/>
</dbReference>
<evidence type="ECO:0000313" key="3">
    <source>
        <dbReference type="Proteomes" id="UP000429229"/>
    </source>
</evidence>
<keyword evidence="3" id="KW-1185">Reference proteome</keyword>
<feature type="chain" id="PRO_5026021699" evidence="1">
    <location>
        <begin position="23"/>
        <end position="173"/>
    </location>
</feature>
<evidence type="ECO:0000313" key="2">
    <source>
        <dbReference type="EMBL" id="MXP10377.1"/>
    </source>
</evidence>
<name>A0A6I4U806_9SPHN</name>
<organism evidence="2 3">
    <name type="scientific">Alteriqipengyuania halimionae</name>
    <dbReference type="NCBI Taxonomy" id="1926630"/>
    <lineage>
        <taxon>Bacteria</taxon>
        <taxon>Pseudomonadati</taxon>
        <taxon>Pseudomonadota</taxon>
        <taxon>Alphaproteobacteria</taxon>
        <taxon>Sphingomonadales</taxon>
        <taxon>Erythrobacteraceae</taxon>
        <taxon>Alteriqipengyuania</taxon>
    </lineage>
</organism>
<reference evidence="2 3" key="1">
    <citation type="submission" date="2019-12" db="EMBL/GenBank/DDBJ databases">
        <title>Genomic-based taxomic classification of the family Erythrobacteraceae.</title>
        <authorList>
            <person name="Xu L."/>
        </authorList>
    </citation>
    <scope>NUCLEOTIDE SEQUENCE [LARGE SCALE GENOMIC DNA]</scope>
    <source>
        <strain evidence="2 3">LMG 29519</strain>
    </source>
</reference>
<dbReference type="Proteomes" id="UP000429229">
    <property type="component" value="Unassembled WGS sequence"/>
</dbReference>
<protein>
    <submittedName>
        <fullName evidence="2">DUF4402 domain-containing protein</fullName>
    </submittedName>
</protein>
<dbReference type="AlphaFoldDB" id="A0A6I4U806"/>